<feature type="transmembrane region" description="Helical" evidence="9">
    <location>
        <begin position="334"/>
        <end position="352"/>
    </location>
</feature>
<evidence type="ECO:0000256" key="5">
    <source>
        <dbReference type="ARBA" id="ARBA00022692"/>
    </source>
</evidence>
<evidence type="ECO:0000256" key="2">
    <source>
        <dbReference type="ARBA" id="ARBA00022448"/>
    </source>
</evidence>
<accession>A0A415DWV6</accession>
<dbReference type="NCBIfam" id="TIGR00931">
    <property type="entry name" value="antiport_nhaC"/>
    <property type="match status" value="1"/>
</dbReference>
<comment type="subcellular location">
    <subcellularLocation>
        <location evidence="1">Cell membrane</location>
        <topology evidence="1">Multi-pass membrane protein</topology>
    </subcellularLocation>
</comment>
<dbReference type="InterPro" id="IPR018461">
    <property type="entry name" value="Na/H_Antiport_NhaC-like_C"/>
</dbReference>
<keyword evidence="3" id="KW-0050">Antiport</keyword>
<feature type="transmembrane region" description="Helical" evidence="9">
    <location>
        <begin position="187"/>
        <end position="215"/>
    </location>
</feature>
<feature type="transmembrane region" description="Helical" evidence="9">
    <location>
        <begin position="264"/>
        <end position="286"/>
    </location>
</feature>
<reference evidence="11 12" key="1">
    <citation type="submission" date="2018-08" db="EMBL/GenBank/DDBJ databases">
        <title>A genome reference for cultivated species of the human gut microbiota.</title>
        <authorList>
            <person name="Zou Y."/>
            <person name="Xue W."/>
            <person name="Luo G."/>
        </authorList>
    </citation>
    <scope>NUCLEOTIDE SEQUENCE [LARGE SCALE GENOMIC DNA]</scope>
    <source>
        <strain evidence="11 12">AM07-24</strain>
    </source>
</reference>
<name>A0A415DWV6_9FIRM</name>
<keyword evidence="6 9" id="KW-1133">Transmembrane helix</keyword>
<comment type="caution">
    <text evidence="11">The sequence shown here is derived from an EMBL/GenBank/DDBJ whole genome shotgun (WGS) entry which is preliminary data.</text>
</comment>
<keyword evidence="5 9" id="KW-0812">Transmembrane</keyword>
<keyword evidence="4" id="KW-1003">Cell membrane</keyword>
<dbReference type="InterPro" id="IPR004770">
    <property type="entry name" value="Na/H_antiport_NhaC"/>
</dbReference>
<evidence type="ECO:0000313" key="11">
    <source>
        <dbReference type="EMBL" id="RHJ85136.1"/>
    </source>
</evidence>
<keyword evidence="12" id="KW-1185">Reference proteome</keyword>
<keyword evidence="2" id="KW-0813">Transport</keyword>
<dbReference type="Proteomes" id="UP000284841">
    <property type="component" value="Unassembled WGS sequence"/>
</dbReference>
<evidence type="ECO:0000256" key="7">
    <source>
        <dbReference type="ARBA" id="ARBA00023136"/>
    </source>
</evidence>
<feature type="transmembrane region" description="Helical" evidence="9">
    <location>
        <begin position="388"/>
        <end position="414"/>
    </location>
</feature>
<evidence type="ECO:0000256" key="9">
    <source>
        <dbReference type="SAM" id="Phobius"/>
    </source>
</evidence>
<protein>
    <submittedName>
        <fullName evidence="11">Na+/H+ antiporter NhaC</fullName>
    </submittedName>
</protein>
<feature type="domain" description="Na+/H+ antiporter NhaC-like C-terminal" evidence="10">
    <location>
        <begin position="235"/>
        <end position="526"/>
    </location>
</feature>
<dbReference type="GO" id="GO:0005886">
    <property type="term" value="C:plasma membrane"/>
    <property type="evidence" value="ECO:0007669"/>
    <property type="project" value="UniProtKB-SubCell"/>
</dbReference>
<evidence type="ECO:0000256" key="1">
    <source>
        <dbReference type="ARBA" id="ARBA00004651"/>
    </source>
</evidence>
<evidence type="ECO:0000256" key="4">
    <source>
        <dbReference type="ARBA" id="ARBA00022475"/>
    </source>
</evidence>
<feature type="transmembrane region" description="Helical" evidence="9">
    <location>
        <begin position="507"/>
        <end position="531"/>
    </location>
</feature>
<evidence type="ECO:0000256" key="8">
    <source>
        <dbReference type="ARBA" id="ARBA00038435"/>
    </source>
</evidence>
<feature type="transmembrane region" description="Helical" evidence="9">
    <location>
        <begin position="110"/>
        <end position="127"/>
    </location>
</feature>
<keyword evidence="7 9" id="KW-0472">Membrane</keyword>
<organism evidence="11 12">
    <name type="scientific">Emergencia timonensis</name>
    <dbReference type="NCBI Taxonomy" id="1776384"/>
    <lineage>
        <taxon>Bacteria</taxon>
        <taxon>Bacillati</taxon>
        <taxon>Bacillota</taxon>
        <taxon>Clostridia</taxon>
        <taxon>Peptostreptococcales</taxon>
        <taxon>Anaerovoracaceae</taxon>
        <taxon>Emergencia</taxon>
    </lineage>
</organism>
<dbReference type="PANTHER" id="PTHR33451">
    <property type="entry name" value="MALATE-2H(+)/NA(+)-LACTATE ANTIPORTER"/>
    <property type="match status" value="1"/>
</dbReference>
<feature type="transmembrane region" description="Helical" evidence="9">
    <location>
        <begin position="83"/>
        <end position="104"/>
    </location>
</feature>
<evidence type="ECO:0000313" key="12">
    <source>
        <dbReference type="Proteomes" id="UP000284841"/>
    </source>
</evidence>
<dbReference type="OrthoDB" id="9762978at2"/>
<dbReference type="PANTHER" id="PTHR33451:SF3">
    <property type="entry name" value="MALATE-2H(+)_NA(+)-LACTATE ANTIPORTER"/>
    <property type="match status" value="1"/>
</dbReference>
<gene>
    <name evidence="11" type="primary">nhaC</name>
    <name evidence="11" type="ORF">DW099_15660</name>
</gene>
<feature type="transmembrane region" description="Helical" evidence="9">
    <location>
        <begin position="306"/>
        <end position="327"/>
    </location>
</feature>
<dbReference type="Pfam" id="PF03553">
    <property type="entry name" value="Na_H_antiporter"/>
    <property type="match status" value="1"/>
</dbReference>
<feature type="transmembrane region" description="Helical" evidence="9">
    <location>
        <begin position="426"/>
        <end position="450"/>
    </location>
</feature>
<dbReference type="GO" id="GO:0015297">
    <property type="term" value="F:antiporter activity"/>
    <property type="evidence" value="ECO:0007669"/>
    <property type="project" value="UniProtKB-KW"/>
</dbReference>
<comment type="similarity">
    <text evidence="8">Belongs to the NhaC Na(+)/H(+) (TC 2.A.35) antiporter family.</text>
</comment>
<sequence>MRRKALLRLRSTVCLLNMWISRRNYIRSPRKQPYYGERISNAEGCHSSANTEFFVCCYGIYERKGVPMNIEKKNEIKPTAAKWYHAVFVVVCMLALMVVGVGLWGQDPHIMIFLTIIIEMIIGLLCGRKWKDLIGAFVGQVSQCIEAIFILCLVGMLIGAMVWSGTIASIVYYGLHMLTPKTFLPVGALILAVVGLATGSSWTAIGTVGVAFMAVGQGLGISPAVIAGLCISGGYLGDKFSPLSDSTNLAAATAQTPLFRHVRAMATTTFPSFAIALVIWTVMGLFADGTYDTSLPDEICNTIMGYYDYISPVLLLPVVIIIIVCVLQVPAEAGLAAGIFSSLILAMIFQGASLNDCITAMHFGYEGESGNEIVDYLINRGGMDSMMWTINLIILAVGFGGIFVECGFVEALFGSLIKKVRTPSQLVLLTLVSSIFCDFLLADQYLAIVIPGTMYKEKYDELGLDRSFLSRTLEDAGTLWSPLCPWNACGVYCTATLGMGPLVYGPWAFMNLINPIYAVVTSYLGIGVKYADGTSAWSRQKSEK</sequence>
<evidence type="ECO:0000256" key="6">
    <source>
        <dbReference type="ARBA" id="ARBA00022989"/>
    </source>
</evidence>
<evidence type="ECO:0000259" key="10">
    <source>
        <dbReference type="Pfam" id="PF03553"/>
    </source>
</evidence>
<proteinExistence type="inferred from homology"/>
<dbReference type="InterPro" id="IPR052180">
    <property type="entry name" value="NhaC_Na-H+_Antiporter"/>
</dbReference>
<dbReference type="AlphaFoldDB" id="A0A415DWV6"/>
<feature type="transmembrane region" description="Helical" evidence="9">
    <location>
        <begin position="148"/>
        <end position="175"/>
    </location>
</feature>
<evidence type="ECO:0000256" key="3">
    <source>
        <dbReference type="ARBA" id="ARBA00022449"/>
    </source>
</evidence>
<dbReference type="EMBL" id="QRMS01000005">
    <property type="protein sequence ID" value="RHJ85136.1"/>
    <property type="molecule type" value="Genomic_DNA"/>
</dbReference>